<accession>A0A8T0GTP3</accession>
<feature type="signal peptide" evidence="1">
    <location>
        <begin position="1"/>
        <end position="19"/>
    </location>
</feature>
<feature type="chain" id="PRO_5035725136" evidence="1">
    <location>
        <begin position="20"/>
        <end position="45"/>
    </location>
</feature>
<keyword evidence="1" id="KW-0732">Signal</keyword>
<proteinExistence type="predicted"/>
<evidence type="ECO:0000256" key="1">
    <source>
        <dbReference type="SAM" id="SignalP"/>
    </source>
</evidence>
<name>A0A8T0GTP3_CERPU</name>
<dbReference type="EMBL" id="CM026430">
    <property type="protein sequence ID" value="KAG0561028.1"/>
    <property type="molecule type" value="Genomic_DNA"/>
</dbReference>
<comment type="caution">
    <text evidence="2">The sequence shown here is derived from an EMBL/GenBank/DDBJ whole genome shotgun (WGS) entry which is preliminary data.</text>
</comment>
<protein>
    <submittedName>
        <fullName evidence="2">Uncharacterized protein</fullName>
    </submittedName>
</protein>
<sequence>MVRISNVAILCISMKLILAISSATDASKCSCDPLVRGRFCTDVVG</sequence>
<keyword evidence="3" id="KW-1185">Reference proteome</keyword>
<dbReference type="Proteomes" id="UP000822688">
    <property type="component" value="Chromosome 9"/>
</dbReference>
<evidence type="ECO:0000313" key="2">
    <source>
        <dbReference type="EMBL" id="KAG0561028.1"/>
    </source>
</evidence>
<organism evidence="2 3">
    <name type="scientific">Ceratodon purpureus</name>
    <name type="common">Fire moss</name>
    <name type="synonym">Dicranum purpureum</name>
    <dbReference type="NCBI Taxonomy" id="3225"/>
    <lineage>
        <taxon>Eukaryota</taxon>
        <taxon>Viridiplantae</taxon>
        <taxon>Streptophyta</taxon>
        <taxon>Embryophyta</taxon>
        <taxon>Bryophyta</taxon>
        <taxon>Bryophytina</taxon>
        <taxon>Bryopsida</taxon>
        <taxon>Dicranidae</taxon>
        <taxon>Pseudoditrichales</taxon>
        <taxon>Ditrichaceae</taxon>
        <taxon>Ceratodon</taxon>
    </lineage>
</organism>
<dbReference type="AlphaFoldDB" id="A0A8T0GTP3"/>
<gene>
    <name evidence="2" type="ORF">KC19_9G032100</name>
</gene>
<reference evidence="2" key="1">
    <citation type="submission" date="2020-06" db="EMBL/GenBank/DDBJ databases">
        <title>WGS assembly of Ceratodon purpureus strain R40.</title>
        <authorList>
            <person name="Carey S.B."/>
            <person name="Jenkins J."/>
            <person name="Shu S."/>
            <person name="Lovell J.T."/>
            <person name="Sreedasyam A."/>
            <person name="Maumus F."/>
            <person name="Tiley G.P."/>
            <person name="Fernandez-Pozo N."/>
            <person name="Barry K."/>
            <person name="Chen C."/>
            <person name="Wang M."/>
            <person name="Lipzen A."/>
            <person name="Daum C."/>
            <person name="Saski C.A."/>
            <person name="Payton A.C."/>
            <person name="Mcbreen J.C."/>
            <person name="Conrad R.E."/>
            <person name="Kollar L.M."/>
            <person name="Olsson S."/>
            <person name="Huttunen S."/>
            <person name="Landis J.B."/>
            <person name="Wickett N.J."/>
            <person name="Johnson M.G."/>
            <person name="Rensing S.A."/>
            <person name="Grimwood J."/>
            <person name="Schmutz J."/>
            <person name="Mcdaniel S.F."/>
        </authorList>
    </citation>
    <scope>NUCLEOTIDE SEQUENCE</scope>
    <source>
        <strain evidence="2">R40</strain>
    </source>
</reference>
<evidence type="ECO:0000313" key="3">
    <source>
        <dbReference type="Proteomes" id="UP000822688"/>
    </source>
</evidence>